<dbReference type="Gene3D" id="1.10.238.10">
    <property type="entry name" value="EF-hand"/>
    <property type="match status" value="2"/>
</dbReference>
<feature type="domain" description="EF-hand" evidence="5">
    <location>
        <begin position="129"/>
        <end position="146"/>
    </location>
</feature>
<dbReference type="AlphaFoldDB" id="A0A418Q3I6"/>
<organism evidence="6 7">
    <name type="scientific">Sphingomonas edaphi</name>
    <dbReference type="NCBI Taxonomy" id="2315689"/>
    <lineage>
        <taxon>Bacteria</taxon>
        <taxon>Pseudomonadati</taxon>
        <taxon>Pseudomonadota</taxon>
        <taxon>Alphaproteobacteria</taxon>
        <taxon>Sphingomonadales</taxon>
        <taxon>Sphingomonadaceae</taxon>
        <taxon>Sphingomonas</taxon>
    </lineage>
</organism>
<comment type="caution">
    <text evidence="6">The sequence shown here is derived from an EMBL/GenBank/DDBJ whole genome shotgun (WGS) entry which is preliminary data.</text>
</comment>
<evidence type="ECO:0000259" key="5">
    <source>
        <dbReference type="Pfam" id="PF13202"/>
    </source>
</evidence>
<evidence type="ECO:0000256" key="2">
    <source>
        <dbReference type="ARBA" id="ARBA00022737"/>
    </source>
</evidence>
<feature type="signal peptide" evidence="4">
    <location>
        <begin position="1"/>
        <end position="18"/>
    </location>
</feature>
<dbReference type="SUPFAM" id="SSF47473">
    <property type="entry name" value="EF-hand"/>
    <property type="match status" value="1"/>
</dbReference>
<dbReference type="InterPro" id="IPR018247">
    <property type="entry name" value="EF_Hand_1_Ca_BS"/>
</dbReference>
<dbReference type="PROSITE" id="PS00018">
    <property type="entry name" value="EF_HAND_1"/>
    <property type="match status" value="3"/>
</dbReference>
<sequence>MRWIHTAMILMLGGAAIAQTGSISRARFTADMDAQFRAIDTDRNGQLSTVEIEASQRAEASTAASRRNTTLFAQLDTDKDGKLTPQEFDKLNNPPPNTANAALMLGRMDGNRDRQVSMAEHRAAMLANFDRLDTNRDGVVSAAEMKAGGAQPR</sequence>
<evidence type="ECO:0000313" key="7">
    <source>
        <dbReference type="Proteomes" id="UP000285023"/>
    </source>
</evidence>
<evidence type="ECO:0000256" key="1">
    <source>
        <dbReference type="ARBA" id="ARBA00022723"/>
    </source>
</evidence>
<keyword evidence="1" id="KW-0479">Metal-binding</keyword>
<evidence type="ECO:0000256" key="4">
    <source>
        <dbReference type="SAM" id="SignalP"/>
    </source>
</evidence>
<dbReference type="OrthoDB" id="113323at2"/>
<evidence type="ECO:0000256" key="3">
    <source>
        <dbReference type="SAM" id="MobiDB-lite"/>
    </source>
</evidence>
<dbReference type="Pfam" id="PF13202">
    <property type="entry name" value="EF-hand_5"/>
    <property type="match status" value="3"/>
</dbReference>
<gene>
    <name evidence="6" type="ORF">D3M59_05850</name>
</gene>
<name>A0A418Q3I6_9SPHN</name>
<accession>A0A418Q3I6</accession>
<feature type="chain" id="PRO_5019501282" description="EF-hand domain-containing protein" evidence="4">
    <location>
        <begin position="19"/>
        <end position="153"/>
    </location>
</feature>
<feature type="domain" description="EF-hand" evidence="5">
    <location>
        <begin position="71"/>
        <end position="90"/>
    </location>
</feature>
<dbReference type="PANTHER" id="PTHR10827:SF98">
    <property type="entry name" value="45 KDA CALCIUM-BINDING PROTEIN"/>
    <property type="match status" value="1"/>
</dbReference>
<dbReference type="Proteomes" id="UP000285023">
    <property type="component" value="Unassembled WGS sequence"/>
</dbReference>
<protein>
    <recommendedName>
        <fullName evidence="5">EF-hand domain-containing protein</fullName>
    </recommendedName>
</protein>
<dbReference type="InterPro" id="IPR011992">
    <property type="entry name" value="EF-hand-dom_pair"/>
</dbReference>
<reference evidence="6 7" key="1">
    <citation type="submission" date="2018-09" db="EMBL/GenBank/DDBJ databases">
        <title>Sphingomonas sp. DAC4.</title>
        <authorList>
            <person name="Seo T."/>
        </authorList>
    </citation>
    <scope>NUCLEOTIDE SEQUENCE [LARGE SCALE GENOMIC DNA]</scope>
    <source>
        <strain evidence="6 7">DAC4</strain>
    </source>
</reference>
<dbReference type="PANTHER" id="PTHR10827">
    <property type="entry name" value="RETICULOCALBIN"/>
    <property type="match status" value="1"/>
</dbReference>
<keyword evidence="7" id="KW-1185">Reference proteome</keyword>
<feature type="domain" description="EF-hand" evidence="5">
    <location>
        <begin position="33"/>
        <end position="49"/>
    </location>
</feature>
<feature type="compositionally biased region" description="Basic and acidic residues" evidence="3">
    <location>
        <begin position="76"/>
        <end position="90"/>
    </location>
</feature>
<dbReference type="InterPro" id="IPR002048">
    <property type="entry name" value="EF_hand_dom"/>
</dbReference>
<dbReference type="EMBL" id="QXTF01000001">
    <property type="protein sequence ID" value="RIX32460.1"/>
    <property type="molecule type" value="Genomic_DNA"/>
</dbReference>
<proteinExistence type="predicted"/>
<evidence type="ECO:0000313" key="6">
    <source>
        <dbReference type="EMBL" id="RIX32460.1"/>
    </source>
</evidence>
<keyword evidence="2" id="KW-0677">Repeat</keyword>
<feature type="region of interest" description="Disordered" evidence="3">
    <location>
        <begin position="72"/>
        <end position="96"/>
    </location>
</feature>
<dbReference type="RefSeq" id="WP_119532421.1">
    <property type="nucleotide sequence ID" value="NZ_QXTF01000001.1"/>
</dbReference>
<dbReference type="GO" id="GO:0005509">
    <property type="term" value="F:calcium ion binding"/>
    <property type="evidence" value="ECO:0007669"/>
    <property type="project" value="InterPro"/>
</dbReference>
<keyword evidence="4" id="KW-0732">Signal</keyword>